<comment type="caution">
    <text evidence="1">The sequence shown here is derived from an EMBL/GenBank/DDBJ whole genome shotgun (WGS) entry which is preliminary data.</text>
</comment>
<evidence type="ECO:0008006" key="3">
    <source>
        <dbReference type="Google" id="ProtNLM"/>
    </source>
</evidence>
<dbReference type="Proteomes" id="UP001610446">
    <property type="component" value="Unassembled WGS sequence"/>
</dbReference>
<gene>
    <name evidence="1" type="ORF">BJY01DRAFT_229995</name>
</gene>
<reference evidence="1 2" key="1">
    <citation type="submission" date="2024-07" db="EMBL/GenBank/DDBJ databases">
        <title>Section-level genome sequencing and comparative genomics of Aspergillus sections Usti and Cavernicolus.</title>
        <authorList>
            <consortium name="Lawrence Berkeley National Laboratory"/>
            <person name="Nybo J.L."/>
            <person name="Vesth T.C."/>
            <person name="Theobald S."/>
            <person name="Frisvad J.C."/>
            <person name="Larsen T.O."/>
            <person name="Kjaerboelling I."/>
            <person name="Rothschild-Mancinelli K."/>
            <person name="Lyhne E.K."/>
            <person name="Kogle M.E."/>
            <person name="Barry K."/>
            <person name="Clum A."/>
            <person name="Na H."/>
            <person name="Ledsgaard L."/>
            <person name="Lin J."/>
            <person name="Lipzen A."/>
            <person name="Kuo A."/>
            <person name="Riley R."/>
            <person name="Mondo S."/>
            <person name="Labutti K."/>
            <person name="Haridas S."/>
            <person name="Pangalinan J."/>
            <person name="Salamov A.A."/>
            <person name="Simmons B.A."/>
            <person name="Magnuson J.K."/>
            <person name="Chen J."/>
            <person name="Drula E."/>
            <person name="Henrissat B."/>
            <person name="Wiebenga A."/>
            <person name="Lubbers R.J."/>
            <person name="Gomes A.C."/>
            <person name="Makela M.R."/>
            <person name="Stajich J."/>
            <person name="Grigoriev I.V."/>
            <person name="Mortensen U.H."/>
            <person name="De Vries R.P."/>
            <person name="Baker S.E."/>
            <person name="Andersen M.R."/>
        </authorList>
    </citation>
    <scope>NUCLEOTIDE SEQUENCE [LARGE SCALE GENOMIC DNA]</scope>
    <source>
        <strain evidence="1 2">CBS 123904</strain>
    </source>
</reference>
<organism evidence="1 2">
    <name type="scientific">Aspergillus pseudoustus</name>
    <dbReference type="NCBI Taxonomy" id="1810923"/>
    <lineage>
        <taxon>Eukaryota</taxon>
        <taxon>Fungi</taxon>
        <taxon>Dikarya</taxon>
        <taxon>Ascomycota</taxon>
        <taxon>Pezizomycotina</taxon>
        <taxon>Eurotiomycetes</taxon>
        <taxon>Eurotiomycetidae</taxon>
        <taxon>Eurotiales</taxon>
        <taxon>Aspergillaceae</taxon>
        <taxon>Aspergillus</taxon>
        <taxon>Aspergillus subgen. Nidulantes</taxon>
    </lineage>
</organism>
<keyword evidence="2" id="KW-1185">Reference proteome</keyword>
<evidence type="ECO:0000313" key="2">
    <source>
        <dbReference type="Proteomes" id="UP001610446"/>
    </source>
</evidence>
<sequence length="77" mass="8192">MFLSTVATTTTTTPLQVLASSGRFHACSSCEKTFTRVCFLPGSTSSFLQLTLPGTYANASGPACQISRPWDCILQPS</sequence>
<dbReference type="EMBL" id="JBFXLU010000463">
    <property type="protein sequence ID" value="KAL2826017.1"/>
    <property type="molecule type" value="Genomic_DNA"/>
</dbReference>
<name>A0ABR4IGI8_9EURO</name>
<proteinExistence type="predicted"/>
<accession>A0ABR4IGI8</accession>
<evidence type="ECO:0000313" key="1">
    <source>
        <dbReference type="EMBL" id="KAL2826017.1"/>
    </source>
</evidence>
<protein>
    <recommendedName>
        <fullName evidence="3">Secreted protein</fullName>
    </recommendedName>
</protein>